<feature type="transmembrane region" description="Helical" evidence="1">
    <location>
        <begin position="12"/>
        <end position="31"/>
    </location>
</feature>
<proteinExistence type="predicted"/>
<evidence type="ECO:0000313" key="3">
    <source>
        <dbReference type="Proteomes" id="UP000070383"/>
    </source>
</evidence>
<protein>
    <submittedName>
        <fullName evidence="2">Uncharacterized protein</fullName>
    </submittedName>
</protein>
<dbReference type="PATRIC" id="fig|33036.3.peg.1736"/>
<evidence type="ECO:0000313" key="2">
    <source>
        <dbReference type="EMBL" id="KWZ76609.1"/>
    </source>
</evidence>
<keyword evidence="1" id="KW-0472">Membrane</keyword>
<organism evidence="2 3">
    <name type="scientific">Anaerococcus tetradius</name>
    <dbReference type="NCBI Taxonomy" id="33036"/>
    <lineage>
        <taxon>Bacteria</taxon>
        <taxon>Bacillati</taxon>
        <taxon>Bacillota</taxon>
        <taxon>Tissierellia</taxon>
        <taxon>Tissierellales</taxon>
        <taxon>Peptoniphilaceae</taxon>
        <taxon>Anaerococcus</taxon>
    </lineage>
</organism>
<gene>
    <name evidence="2" type="ORF">HMPREF3200_01751</name>
</gene>
<dbReference type="STRING" id="33036.HMPREF3200_01751"/>
<keyword evidence="1" id="KW-1133">Transmembrane helix</keyword>
<sequence>MMKIRRKKDKKINLKTLGTIGLPILLIGGYITREIQNRMIIRKTSEVLDNREETNEKVLEIAVNMGKSLEDLNREDIYGFYLEGLE</sequence>
<dbReference type="AlphaFoldDB" id="A0A133KAT1"/>
<keyword evidence="1" id="KW-0812">Transmembrane</keyword>
<reference evidence="3" key="1">
    <citation type="submission" date="2016-01" db="EMBL/GenBank/DDBJ databases">
        <authorList>
            <person name="Mitreva M."/>
            <person name="Pepin K.H."/>
            <person name="Mihindukulasuriya K.A."/>
            <person name="Fulton R."/>
            <person name="Fronick C."/>
            <person name="O'Laughlin M."/>
            <person name="Miner T."/>
            <person name="Herter B."/>
            <person name="Rosa B.A."/>
            <person name="Cordes M."/>
            <person name="Tomlinson C."/>
            <person name="Wollam A."/>
            <person name="Palsikar V.B."/>
            <person name="Mardis E.R."/>
            <person name="Wilson R.K."/>
        </authorList>
    </citation>
    <scope>NUCLEOTIDE SEQUENCE [LARGE SCALE GENOMIC DNA]</scope>
    <source>
        <strain evidence="3">MJR8151</strain>
    </source>
</reference>
<keyword evidence="3" id="KW-1185">Reference proteome</keyword>
<name>A0A133KAT1_9FIRM</name>
<comment type="caution">
    <text evidence="2">The sequence shown here is derived from an EMBL/GenBank/DDBJ whole genome shotgun (WGS) entry which is preliminary data.</text>
</comment>
<accession>A0A133KAT1</accession>
<evidence type="ECO:0000256" key="1">
    <source>
        <dbReference type="SAM" id="Phobius"/>
    </source>
</evidence>
<dbReference type="Proteomes" id="UP000070383">
    <property type="component" value="Unassembled WGS sequence"/>
</dbReference>
<dbReference type="EMBL" id="LRPM01000074">
    <property type="protein sequence ID" value="KWZ76609.1"/>
    <property type="molecule type" value="Genomic_DNA"/>
</dbReference>